<keyword evidence="4 7" id="KW-1133">Transmembrane helix</keyword>
<dbReference type="Pfam" id="PF07690">
    <property type="entry name" value="MFS_1"/>
    <property type="match status" value="1"/>
</dbReference>
<accession>A0ABD0JGX5</accession>
<evidence type="ECO:0000256" key="1">
    <source>
        <dbReference type="ARBA" id="ARBA00004141"/>
    </source>
</evidence>
<dbReference type="PROSITE" id="PS50850">
    <property type="entry name" value="MFS"/>
    <property type="match status" value="1"/>
</dbReference>
<dbReference type="Proteomes" id="UP001519460">
    <property type="component" value="Unassembled WGS sequence"/>
</dbReference>
<feature type="transmembrane region" description="Helical" evidence="7">
    <location>
        <begin position="108"/>
        <end position="125"/>
    </location>
</feature>
<evidence type="ECO:0000256" key="2">
    <source>
        <dbReference type="ARBA" id="ARBA00022448"/>
    </source>
</evidence>
<dbReference type="InterPro" id="IPR011701">
    <property type="entry name" value="MFS"/>
</dbReference>
<keyword evidence="3 7" id="KW-0812">Transmembrane</keyword>
<feature type="transmembrane region" description="Helical" evidence="7">
    <location>
        <begin position="425"/>
        <end position="445"/>
    </location>
</feature>
<protein>
    <recommendedName>
        <fullName evidence="8">Major facilitator superfamily (MFS) profile domain-containing protein</fullName>
    </recommendedName>
</protein>
<evidence type="ECO:0000256" key="3">
    <source>
        <dbReference type="ARBA" id="ARBA00022692"/>
    </source>
</evidence>
<comment type="subcellular location">
    <subcellularLocation>
        <location evidence="1">Membrane</location>
        <topology evidence="1">Multi-pass membrane protein</topology>
    </subcellularLocation>
</comment>
<feature type="region of interest" description="Disordered" evidence="6">
    <location>
        <begin position="1"/>
        <end position="23"/>
    </location>
</feature>
<feature type="compositionally biased region" description="Basic and acidic residues" evidence="6">
    <location>
        <begin position="14"/>
        <end position="23"/>
    </location>
</feature>
<sequence length="473" mass="52334">MDEASSDQALLEPKNQERTKPAPHLDDVLSDLKFGVFQIKMLVLVGGGYFAVCAEMMLFVFLSSPAKKEWNLAEYEFPWLPFSTGVSGIVGGFLFGSVSDHFGRRIPFIIGMVVVAVFGLASAFANSFPLFVALRCMVTFGIAAFEAAGFVFLLEFLPRERRGTVMVVVTLCGALGAVLVASLAWVMLERLGWRWFVGTCASPAWLLLLMLLVVHEETPRFLFSSGRTQAGRKVLSKIARQNNTTLAEGDIVCPTTEQRGHLRQLFSRDACKHTIVLSLVWFLQAMGYWGVTTYLPEYMTSQGVNPYFNMFSVFIGEIPGLILAMILIERRRIGRIRCLKAFSAVTSMSLFLFAFVPVQQAKTVFAITCYFSMVPIYSILNTFTPEVYPTNIRSIAMGWVNVVIEIPGLITPFVGEFLLSSSIAWLYPVVWAAIFVIQFGCMFGLSQETVGQDLSDVTLTVSDAGNGGTEVQN</sequence>
<comment type="caution">
    <text evidence="9">The sequence shown here is derived from an EMBL/GenBank/DDBJ whole genome shotgun (WGS) entry which is preliminary data.</text>
</comment>
<feature type="transmembrane region" description="Helical" evidence="7">
    <location>
        <begin position="275"/>
        <end position="295"/>
    </location>
</feature>
<feature type="transmembrane region" description="Helical" evidence="7">
    <location>
        <begin position="131"/>
        <end position="153"/>
    </location>
</feature>
<organism evidence="9 10">
    <name type="scientific">Batillaria attramentaria</name>
    <dbReference type="NCBI Taxonomy" id="370345"/>
    <lineage>
        <taxon>Eukaryota</taxon>
        <taxon>Metazoa</taxon>
        <taxon>Spiralia</taxon>
        <taxon>Lophotrochozoa</taxon>
        <taxon>Mollusca</taxon>
        <taxon>Gastropoda</taxon>
        <taxon>Caenogastropoda</taxon>
        <taxon>Sorbeoconcha</taxon>
        <taxon>Cerithioidea</taxon>
        <taxon>Batillariidae</taxon>
        <taxon>Batillaria</taxon>
    </lineage>
</organism>
<dbReference type="GO" id="GO:0016020">
    <property type="term" value="C:membrane"/>
    <property type="evidence" value="ECO:0007669"/>
    <property type="project" value="UniProtKB-SubCell"/>
</dbReference>
<evidence type="ECO:0000256" key="4">
    <source>
        <dbReference type="ARBA" id="ARBA00022989"/>
    </source>
</evidence>
<keyword evidence="5 7" id="KW-0472">Membrane</keyword>
<evidence type="ECO:0000259" key="8">
    <source>
        <dbReference type="PROSITE" id="PS50850"/>
    </source>
</evidence>
<proteinExistence type="predicted"/>
<dbReference type="SUPFAM" id="SSF103473">
    <property type="entry name" value="MFS general substrate transporter"/>
    <property type="match status" value="1"/>
</dbReference>
<dbReference type="PANTHER" id="PTHR23511">
    <property type="entry name" value="SYNAPTIC VESICLE GLYCOPROTEIN 2"/>
    <property type="match status" value="1"/>
</dbReference>
<feature type="transmembrane region" description="Helical" evidence="7">
    <location>
        <begin position="364"/>
        <end position="383"/>
    </location>
</feature>
<dbReference type="PANTHER" id="PTHR23511:SF34">
    <property type="entry name" value="SYNAPTIC VESICLE GLYCOPROTEIN 2"/>
    <property type="match status" value="1"/>
</dbReference>
<dbReference type="Gene3D" id="1.20.1250.20">
    <property type="entry name" value="MFS general substrate transporter like domains"/>
    <property type="match status" value="1"/>
</dbReference>
<reference evidence="9 10" key="1">
    <citation type="journal article" date="2023" name="Sci. Data">
        <title>Genome assembly of the Korean intertidal mud-creeper Batillaria attramentaria.</title>
        <authorList>
            <person name="Patra A.K."/>
            <person name="Ho P.T."/>
            <person name="Jun S."/>
            <person name="Lee S.J."/>
            <person name="Kim Y."/>
            <person name="Won Y.J."/>
        </authorList>
    </citation>
    <scope>NUCLEOTIDE SEQUENCE [LARGE SCALE GENOMIC DNA]</scope>
    <source>
        <strain evidence="9">Wonlab-2016</strain>
    </source>
</reference>
<name>A0ABD0JGX5_9CAEN</name>
<feature type="transmembrane region" description="Helical" evidence="7">
    <location>
        <begin position="165"/>
        <end position="187"/>
    </location>
</feature>
<gene>
    <name evidence="9" type="ORF">BaRGS_00034661</name>
</gene>
<dbReference type="InterPro" id="IPR036259">
    <property type="entry name" value="MFS_trans_sf"/>
</dbReference>
<evidence type="ECO:0000313" key="10">
    <source>
        <dbReference type="Proteomes" id="UP001519460"/>
    </source>
</evidence>
<dbReference type="EMBL" id="JACVVK020000447">
    <property type="protein sequence ID" value="KAK7474132.1"/>
    <property type="molecule type" value="Genomic_DNA"/>
</dbReference>
<feature type="transmembrane region" description="Helical" evidence="7">
    <location>
        <begin position="193"/>
        <end position="214"/>
    </location>
</feature>
<evidence type="ECO:0000256" key="6">
    <source>
        <dbReference type="SAM" id="MobiDB-lite"/>
    </source>
</evidence>
<feature type="transmembrane region" description="Helical" evidence="7">
    <location>
        <begin position="339"/>
        <end position="358"/>
    </location>
</feature>
<feature type="transmembrane region" description="Helical" evidence="7">
    <location>
        <begin position="395"/>
        <end position="419"/>
    </location>
</feature>
<feature type="transmembrane region" description="Helical" evidence="7">
    <location>
        <begin position="77"/>
        <end position="96"/>
    </location>
</feature>
<keyword evidence="10" id="KW-1185">Reference proteome</keyword>
<evidence type="ECO:0000313" key="9">
    <source>
        <dbReference type="EMBL" id="KAK7474132.1"/>
    </source>
</evidence>
<evidence type="ECO:0000256" key="5">
    <source>
        <dbReference type="ARBA" id="ARBA00023136"/>
    </source>
</evidence>
<dbReference type="AlphaFoldDB" id="A0ABD0JGX5"/>
<feature type="transmembrane region" description="Helical" evidence="7">
    <location>
        <begin position="41"/>
        <end position="62"/>
    </location>
</feature>
<keyword evidence="2" id="KW-0813">Transport</keyword>
<dbReference type="InterPro" id="IPR020846">
    <property type="entry name" value="MFS_dom"/>
</dbReference>
<evidence type="ECO:0000256" key="7">
    <source>
        <dbReference type="SAM" id="Phobius"/>
    </source>
</evidence>
<feature type="domain" description="Major facilitator superfamily (MFS) profile" evidence="8">
    <location>
        <begin position="41"/>
        <end position="450"/>
    </location>
</feature>
<feature type="transmembrane region" description="Helical" evidence="7">
    <location>
        <begin position="307"/>
        <end position="327"/>
    </location>
</feature>